<evidence type="ECO:0000313" key="1">
    <source>
        <dbReference type="EMBL" id="VVE04410.1"/>
    </source>
</evidence>
<sequence length="176" mass="18829">MSRAIGVLGEAARQRVPPALLPFAHRTGFRAGPLRNLPSQRYLSGVLASGDAASIGVALMMVIRDALDPTPLDDIALRRRYMAMRDAILPRDAMRQRAILEQFAGGEARRLSDALGGLITLLAEHPQRDSLHAFASELILRGSTASRAICRNPLVAAMLAGLGVFGMPSCRGSSVM</sequence>
<reference evidence="1 2" key="1">
    <citation type="submission" date="2019-08" db="EMBL/GenBank/DDBJ databases">
        <authorList>
            <person name="Peeters C."/>
        </authorList>
    </citation>
    <scope>NUCLEOTIDE SEQUENCE [LARGE SCALE GENOMIC DNA]</scope>
    <source>
        <strain evidence="1 2">LMG 31114</strain>
    </source>
</reference>
<proteinExistence type="predicted"/>
<evidence type="ECO:0000313" key="2">
    <source>
        <dbReference type="Proteomes" id="UP000366945"/>
    </source>
</evidence>
<keyword evidence="2" id="KW-1185">Reference proteome</keyword>
<gene>
    <name evidence="1" type="ORF">PPN31114_02299</name>
</gene>
<name>A0A5E4V0W7_9BURK</name>
<organism evidence="1 2">
    <name type="scientific">Pandoraea pneumonica</name>
    <dbReference type="NCBI Taxonomy" id="2508299"/>
    <lineage>
        <taxon>Bacteria</taxon>
        <taxon>Pseudomonadati</taxon>
        <taxon>Pseudomonadota</taxon>
        <taxon>Betaproteobacteria</taxon>
        <taxon>Burkholderiales</taxon>
        <taxon>Burkholderiaceae</taxon>
        <taxon>Pandoraea</taxon>
    </lineage>
</organism>
<dbReference type="AlphaFoldDB" id="A0A5E4V0W7"/>
<dbReference type="EMBL" id="CABPSK010000002">
    <property type="protein sequence ID" value="VVE04410.1"/>
    <property type="molecule type" value="Genomic_DNA"/>
</dbReference>
<dbReference type="Gene3D" id="1.10.4110.10">
    <property type="entry name" value="Salmonella invasion protein A, C-terminal actin-binding domain"/>
    <property type="match status" value="1"/>
</dbReference>
<protein>
    <submittedName>
        <fullName evidence="1">Uncharacterized protein</fullName>
    </submittedName>
</protein>
<dbReference type="Proteomes" id="UP000366945">
    <property type="component" value="Unassembled WGS sequence"/>
</dbReference>
<dbReference type="InterPro" id="IPR023224">
    <property type="entry name" value="SipA_actin-bd_C_sf"/>
</dbReference>
<accession>A0A5E4V0W7</accession>
<dbReference type="RefSeq" id="WP_174987954.1">
    <property type="nucleotide sequence ID" value="NZ_CABPSK010000002.1"/>
</dbReference>
<dbReference type="GeneID" id="300407250"/>